<dbReference type="GO" id="GO:0003676">
    <property type="term" value="F:nucleic acid binding"/>
    <property type="evidence" value="ECO:0007669"/>
    <property type="project" value="InterPro"/>
</dbReference>
<dbReference type="PANTHER" id="PTHR31973:SF187">
    <property type="entry name" value="MUTATOR TRANSPOSASE MUDRA PROTEIN"/>
    <property type="match status" value="1"/>
</dbReference>
<keyword evidence="6" id="KW-1185">Reference proteome</keyword>
<evidence type="ECO:0000256" key="1">
    <source>
        <dbReference type="PROSITE-ProRule" id="PRU00047"/>
    </source>
</evidence>
<dbReference type="PANTHER" id="PTHR31973">
    <property type="entry name" value="POLYPROTEIN, PUTATIVE-RELATED"/>
    <property type="match status" value="1"/>
</dbReference>
<dbReference type="InterPro" id="IPR007527">
    <property type="entry name" value="Znf_SWIM"/>
</dbReference>
<dbReference type="PROSITE" id="PS50158">
    <property type="entry name" value="ZF_CCHC"/>
    <property type="match status" value="1"/>
</dbReference>
<proteinExistence type="predicted"/>
<feature type="region of interest" description="Disordered" evidence="2">
    <location>
        <begin position="237"/>
        <end position="262"/>
    </location>
</feature>
<feature type="domain" description="CCHC-type" evidence="3">
    <location>
        <begin position="266"/>
        <end position="283"/>
    </location>
</feature>
<feature type="domain" description="SWIM-type" evidence="4">
    <location>
        <begin position="141"/>
        <end position="183"/>
    </location>
</feature>
<evidence type="ECO:0000259" key="3">
    <source>
        <dbReference type="PROSITE" id="PS50158"/>
    </source>
</evidence>
<protein>
    <recommendedName>
        <fullName evidence="7">CCHC-type domain-containing protein</fullName>
    </recommendedName>
</protein>
<organism evidence="5 6">
    <name type="scientific">Carnegiea gigantea</name>
    <dbReference type="NCBI Taxonomy" id="171969"/>
    <lineage>
        <taxon>Eukaryota</taxon>
        <taxon>Viridiplantae</taxon>
        <taxon>Streptophyta</taxon>
        <taxon>Embryophyta</taxon>
        <taxon>Tracheophyta</taxon>
        <taxon>Spermatophyta</taxon>
        <taxon>Magnoliopsida</taxon>
        <taxon>eudicotyledons</taxon>
        <taxon>Gunneridae</taxon>
        <taxon>Pentapetalae</taxon>
        <taxon>Caryophyllales</taxon>
        <taxon>Cactineae</taxon>
        <taxon>Cactaceae</taxon>
        <taxon>Cactoideae</taxon>
        <taxon>Echinocereeae</taxon>
        <taxon>Carnegiea</taxon>
    </lineage>
</organism>
<evidence type="ECO:0000313" key="5">
    <source>
        <dbReference type="EMBL" id="KAJ8436969.1"/>
    </source>
</evidence>
<dbReference type="PROSITE" id="PS50966">
    <property type="entry name" value="ZF_SWIM"/>
    <property type="match status" value="1"/>
</dbReference>
<keyword evidence="1" id="KW-0479">Metal-binding</keyword>
<evidence type="ECO:0008006" key="7">
    <source>
        <dbReference type="Google" id="ProtNLM"/>
    </source>
</evidence>
<feature type="compositionally biased region" description="Basic residues" evidence="2">
    <location>
        <begin position="249"/>
        <end position="258"/>
    </location>
</feature>
<dbReference type="Pfam" id="PF04434">
    <property type="entry name" value="SWIM"/>
    <property type="match status" value="1"/>
</dbReference>
<evidence type="ECO:0000313" key="6">
    <source>
        <dbReference type="Proteomes" id="UP001153076"/>
    </source>
</evidence>
<dbReference type="SUPFAM" id="SSF57756">
    <property type="entry name" value="Retrovirus zinc finger-like domains"/>
    <property type="match status" value="1"/>
</dbReference>
<dbReference type="InterPro" id="IPR036875">
    <property type="entry name" value="Znf_CCHC_sf"/>
</dbReference>
<dbReference type="AlphaFoldDB" id="A0A9Q1K513"/>
<dbReference type="GO" id="GO:0008270">
    <property type="term" value="F:zinc ion binding"/>
    <property type="evidence" value="ECO:0007669"/>
    <property type="project" value="UniProtKB-KW"/>
</dbReference>
<accession>A0A9Q1K513</accession>
<dbReference type="EMBL" id="JAKOGI010000321">
    <property type="protein sequence ID" value="KAJ8436969.1"/>
    <property type="molecule type" value="Genomic_DNA"/>
</dbReference>
<evidence type="ECO:0000259" key="4">
    <source>
        <dbReference type="PROSITE" id="PS50966"/>
    </source>
</evidence>
<name>A0A9Q1K513_9CARY</name>
<reference evidence="5" key="1">
    <citation type="submission" date="2022-04" db="EMBL/GenBank/DDBJ databases">
        <title>Carnegiea gigantea Genome sequencing and assembly v2.</title>
        <authorList>
            <person name="Copetti D."/>
            <person name="Sanderson M.J."/>
            <person name="Burquez A."/>
            <person name="Wojciechowski M.F."/>
        </authorList>
    </citation>
    <scope>NUCLEOTIDE SEQUENCE</scope>
    <source>
        <strain evidence="5">SGP5-SGP5p</strain>
        <tissue evidence="5">Aerial part</tissue>
    </source>
</reference>
<dbReference type="Proteomes" id="UP001153076">
    <property type="component" value="Unassembled WGS sequence"/>
</dbReference>
<gene>
    <name evidence="5" type="ORF">Cgig2_012256</name>
</gene>
<evidence type="ECO:0000256" key="2">
    <source>
        <dbReference type="SAM" id="MobiDB-lite"/>
    </source>
</evidence>
<keyword evidence="1" id="KW-0863">Zinc-finger</keyword>
<dbReference type="InterPro" id="IPR001878">
    <property type="entry name" value="Znf_CCHC"/>
</dbReference>
<sequence length="311" mass="35179">MKENYKYTYLYVAGSEGLCMAWVHGNEMCEGQWRGVAVVIVGEVEQQSMLVMLCAGWTGKWLQTTLDATEGSTGEGEEVDEAAIMEERTKKLGLKLNKQMTELEKWKNGIGDRIEKKLRKSLANIGSIADMKLFNTALGEYGVLLTNNLSLVVNLAERKCSCNWWQLRCLPCAHTMAVVHKQKLWVYDYVSDCYKAGSQSTIYMNNIHLMETHDSATMDNATGVVVGGEALDDGYNRRILPPLNPRQQGRPRKRRIKSQRQGIQLRKCSKCGEVGHYRNTCRNPRADFNADDTTVFLPMEDLFEGNYVQDA</sequence>
<comment type="caution">
    <text evidence="5">The sequence shown here is derived from an EMBL/GenBank/DDBJ whole genome shotgun (WGS) entry which is preliminary data.</text>
</comment>
<dbReference type="OrthoDB" id="1938144at2759"/>
<keyword evidence="1" id="KW-0862">Zinc</keyword>